<proteinExistence type="predicted"/>
<protein>
    <submittedName>
        <fullName evidence="3">Glycosyl transferase, group 1 family protein</fullName>
    </submittedName>
</protein>
<reference evidence="3 4" key="1">
    <citation type="journal article" date="2015" name="Nature">
        <title>rRNA introns, odd ribosomes, and small enigmatic genomes across a large radiation of phyla.</title>
        <authorList>
            <person name="Brown C.T."/>
            <person name="Hug L.A."/>
            <person name="Thomas B.C."/>
            <person name="Sharon I."/>
            <person name="Castelle C.J."/>
            <person name="Singh A."/>
            <person name="Wilkins M.J."/>
            <person name="Williams K.H."/>
            <person name="Banfield J.F."/>
        </authorList>
    </citation>
    <scope>NUCLEOTIDE SEQUENCE [LARGE SCALE GENOMIC DNA]</scope>
</reference>
<dbReference type="SUPFAM" id="SSF53756">
    <property type="entry name" value="UDP-Glycosyltransferase/glycogen phosphorylase"/>
    <property type="match status" value="1"/>
</dbReference>
<name>A0A0G0ZGT1_9BACT</name>
<evidence type="ECO:0000259" key="2">
    <source>
        <dbReference type="Pfam" id="PF00534"/>
    </source>
</evidence>
<evidence type="ECO:0000256" key="1">
    <source>
        <dbReference type="SAM" id="Phobius"/>
    </source>
</evidence>
<dbReference type="Gene3D" id="3.40.50.2000">
    <property type="entry name" value="Glycogen Phosphorylase B"/>
    <property type="match status" value="2"/>
</dbReference>
<evidence type="ECO:0000313" key="3">
    <source>
        <dbReference type="EMBL" id="KKS47922.1"/>
    </source>
</evidence>
<dbReference type="EMBL" id="LCDG01000004">
    <property type="protein sequence ID" value="KKS47922.1"/>
    <property type="molecule type" value="Genomic_DNA"/>
</dbReference>
<dbReference type="Proteomes" id="UP000034704">
    <property type="component" value="Unassembled WGS sequence"/>
</dbReference>
<keyword evidence="3" id="KW-0808">Transferase</keyword>
<dbReference type="CDD" id="cd03801">
    <property type="entry name" value="GT4_PimA-like"/>
    <property type="match status" value="1"/>
</dbReference>
<dbReference type="STRING" id="1618756.UV12_C0004G0030"/>
<dbReference type="GO" id="GO:0016757">
    <property type="term" value="F:glycosyltransferase activity"/>
    <property type="evidence" value="ECO:0007669"/>
    <property type="project" value="InterPro"/>
</dbReference>
<dbReference type="Pfam" id="PF00534">
    <property type="entry name" value="Glycos_transf_1"/>
    <property type="match status" value="1"/>
</dbReference>
<feature type="transmembrane region" description="Helical" evidence="1">
    <location>
        <begin position="76"/>
        <end position="95"/>
    </location>
</feature>
<feature type="domain" description="Glycosyl transferase family 1" evidence="2">
    <location>
        <begin position="182"/>
        <end position="344"/>
    </location>
</feature>
<keyword evidence="1" id="KW-0812">Transmembrane</keyword>
<accession>A0A0G0ZGT1</accession>
<keyword evidence="1" id="KW-1133">Transmembrane helix</keyword>
<dbReference type="PANTHER" id="PTHR12526">
    <property type="entry name" value="GLYCOSYLTRANSFERASE"/>
    <property type="match status" value="1"/>
</dbReference>
<dbReference type="InterPro" id="IPR001296">
    <property type="entry name" value="Glyco_trans_1"/>
</dbReference>
<comment type="caution">
    <text evidence="3">The sequence shown here is derived from an EMBL/GenBank/DDBJ whole genome shotgun (WGS) entry which is preliminary data.</text>
</comment>
<evidence type="ECO:0000313" key="4">
    <source>
        <dbReference type="Proteomes" id="UP000034704"/>
    </source>
</evidence>
<keyword evidence="1" id="KW-0472">Membrane</keyword>
<gene>
    <name evidence="3" type="ORF">UV12_C0004G0030</name>
</gene>
<sequence>MKLYYVANVRIPTEKAHGIQIMKMCEAFARQGFDVELIVPRRFTQINSNPFEYYSTKSIFSIKKMPCIDLVRYGKWGFYVQAISFALSAFFYVMFTPKAVIFGRDEQSLMLVSFFRQVAWETHTSVYNQATKVLLRMKPFVVTITHGLENFYISKGFNSKNIFVSPDGVDERLFGVTTTKYEARSKLGIPLGKKVVLYTGHLYDWKGAHTLARASQDLPEDVLVYFVGGTEGDIKSFKEQFGAMPNIRILGKKPYAEIPLYLKSADVLVIPNSAKSDISNLYTSPMKLFEYMEGGVPIVASSIPSIREIIDDSSAFFCSPDDSVSLSDAIMRVLANNEEAQKKAIQARIIVKNYTWEKRARNILDFIKVQL</sequence>
<dbReference type="AlphaFoldDB" id="A0A0G0ZGT1"/>
<organism evidence="3 4">
    <name type="scientific">Candidatus Nomurabacteria bacterium GW2011_GWC2_42_20</name>
    <dbReference type="NCBI Taxonomy" id="1618756"/>
    <lineage>
        <taxon>Bacteria</taxon>
        <taxon>Candidatus Nomuraibacteriota</taxon>
    </lineage>
</organism>